<evidence type="ECO:0000313" key="3">
    <source>
        <dbReference type="Proteomes" id="UP000676409"/>
    </source>
</evidence>
<protein>
    <submittedName>
        <fullName evidence="2">Uncharacterized protein</fullName>
    </submittedName>
</protein>
<gene>
    <name evidence="2" type="ORF">KCG34_21070</name>
</gene>
<feature type="region of interest" description="Disordered" evidence="1">
    <location>
        <begin position="60"/>
        <end position="81"/>
    </location>
</feature>
<evidence type="ECO:0000256" key="1">
    <source>
        <dbReference type="SAM" id="MobiDB-lite"/>
    </source>
</evidence>
<keyword evidence="3" id="KW-1185">Reference proteome</keyword>
<organism evidence="2 3">
    <name type="scientific">Phenylobacterium montanum</name>
    <dbReference type="NCBI Taxonomy" id="2823693"/>
    <lineage>
        <taxon>Bacteria</taxon>
        <taxon>Pseudomonadati</taxon>
        <taxon>Pseudomonadota</taxon>
        <taxon>Alphaproteobacteria</taxon>
        <taxon>Caulobacterales</taxon>
        <taxon>Caulobacteraceae</taxon>
        <taxon>Phenylobacterium</taxon>
    </lineage>
</organism>
<sequence>MLTQKIDGALDAILACMMRVPALRDTYRPGTPERAALDDLLASLQRADAVLFHRGPDVPSPAALGAGEAPGRLQPWLERRT</sequence>
<evidence type="ECO:0000313" key="2">
    <source>
        <dbReference type="EMBL" id="QUD87516.1"/>
    </source>
</evidence>
<reference evidence="2" key="1">
    <citation type="submission" date="2021-04" db="EMBL/GenBank/DDBJ databases">
        <title>The complete genome sequence of Caulobacter sp. S6.</title>
        <authorList>
            <person name="Tang Y."/>
            <person name="Ouyang W."/>
            <person name="Liu Q."/>
            <person name="Huang B."/>
            <person name="Guo Z."/>
            <person name="Lei P."/>
        </authorList>
    </citation>
    <scope>NUCLEOTIDE SEQUENCE</scope>
    <source>
        <strain evidence="2">S6</strain>
    </source>
</reference>
<dbReference type="AlphaFoldDB" id="A0A975FYI2"/>
<dbReference type="Proteomes" id="UP000676409">
    <property type="component" value="Chromosome"/>
</dbReference>
<dbReference type="KEGG" id="caul:KCG34_21070"/>
<name>A0A975FYI2_9CAUL</name>
<dbReference type="RefSeq" id="WP_211937568.1">
    <property type="nucleotide sequence ID" value="NZ_CP073078.1"/>
</dbReference>
<accession>A0A975FYI2</accession>
<dbReference type="EMBL" id="CP073078">
    <property type="protein sequence ID" value="QUD87516.1"/>
    <property type="molecule type" value="Genomic_DNA"/>
</dbReference>
<proteinExistence type="predicted"/>